<feature type="region of interest" description="Disordered" evidence="1">
    <location>
        <begin position="76"/>
        <end position="103"/>
    </location>
</feature>
<evidence type="ECO:0000256" key="1">
    <source>
        <dbReference type="SAM" id="MobiDB-lite"/>
    </source>
</evidence>
<name>A0ABZ1NL39_STRVL</name>
<keyword evidence="2" id="KW-0255">Endonuclease</keyword>
<keyword evidence="2" id="KW-0378">Hydrolase</keyword>
<dbReference type="Proteomes" id="UP001341259">
    <property type="component" value="Chromosome"/>
</dbReference>
<proteinExistence type="predicted"/>
<dbReference type="RefSeq" id="WP_328336739.1">
    <property type="nucleotide sequence ID" value="NZ_CP107906.1"/>
</dbReference>
<protein>
    <submittedName>
        <fullName evidence="2">HNH endonuclease</fullName>
    </submittedName>
</protein>
<dbReference type="EMBL" id="CP107906">
    <property type="protein sequence ID" value="WUG92317.1"/>
    <property type="molecule type" value="Genomic_DNA"/>
</dbReference>
<organism evidence="2 3">
    <name type="scientific">Streptomyces violaceus</name>
    <name type="common">Streptomyces venezuelae</name>
    <dbReference type="NCBI Taxonomy" id="1936"/>
    <lineage>
        <taxon>Bacteria</taxon>
        <taxon>Bacillati</taxon>
        <taxon>Actinomycetota</taxon>
        <taxon>Actinomycetes</taxon>
        <taxon>Kitasatosporales</taxon>
        <taxon>Streptomycetaceae</taxon>
        <taxon>Streptomyces</taxon>
    </lineage>
</organism>
<sequence>MPSQGRRTTPLPKGWHRTRARILKRDGHVCQWPLAAGGLCGEPANQVDHKLGAAQGVDDHSDGNLWALCQWHHDQKTGREASAVAHAKPPRRRPAEQHPGLIN</sequence>
<dbReference type="InterPro" id="IPR003615">
    <property type="entry name" value="HNH_nuc"/>
</dbReference>
<reference evidence="2 3" key="1">
    <citation type="submission" date="2022-10" db="EMBL/GenBank/DDBJ databases">
        <title>The complete genomes of actinobacterial strains from the NBC collection.</title>
        <authorList>
            <person name="Joergensen T.S."/>
            <person name="Alvarez Arevalo M."/>
            <person name="Sterndorff E.B."/>
            <person name="Faurdal D."/>
            <person name="Vuksanovic O."/>
            <person name="Mourched A.-S."/>
            <person name="Charusanti P."/>
            <person name="Shaw S."/>
            <person name="Blin K."/>
            <person name="Weber T."/>
        </authorList>
    </citation>
    <scope>NUCLEOTIDE SEQUENCE [LARGE SCALE GENOMIC DNA]</scope>
    <source>
        <strain evidence="2 3">NBC_00456</strain>
    </source>
</reference>
<gene>
    <name evidence="2" type="ORF">OHB29_04375</name>
</gene>
<evidence type="ECO:0000313" key="2">
    <source>
        <dbReference type="EMBL" id="WUG92317.1"/>
    </source>
</evidence>
<accession>A0ABZ1NL39</accession>
<dbReference type="Gene3D" id="1.10.30.50">
    <property type="match status" value="1"/>
</dbReference>
<dbReference type="GO" id="GO:0004519">
    <property type="term" value="F:endonuclease activity"/>
    <property type="evidence" value="ECO:0007669"/>
    <property type="project" value="UniProtKB-KW"/>
</dbReference>
<dbReference type="CDD" id="cd00085">
    <property type="entry name" value="HNHc"/>
    <property type="match status" value="1"/>
</dbReference>
<keyword evidence="3" id="KW-1185">Reference proteome</keyword>
<evidence type="ECO:0000313" key="3">
    <source>
        <dbReference type="Proteomes" id="UP001341259"/>
    </source>
</evidence>
<keyword evidence="2" id="KW-0540">Nuclease</keyword>